<feature type="domain" description="RNase H type-1" evidence="1">
    <location>
        <begin position="255"/>
        <end position="333"/>
    </location>
</feature>
<protein>
    <recommendedName>
        <fullName evidence="1">RNase H type-1 domain-containing protein</fullName>
    </recommendedName>
</protein>
<reference evidence="2 3" key="1">
    <citation type="journal article" date="2024" name="G3 (Bethesda)">
        <title>Genome assembly of Hibiscus sabdariffa L. provides insights into metabolisms of medicinal natural products.</title>
        <authorList>
            <person name="Kim T."/>
        </authorList>
    </citation>
    <scope>NUCLEOTIDE SEQUENCE [LARGE SCALE GENOMIC DNA]</scope>
    <source>
        <strain evidence="2">TK-2024</strain>
        <tissue evidence="2">Old leaves</tissue>
    </source>
</reference>
<dbReference type="EMBL" id="JBBPBM010002583">
    <property type="protein sequence ID" value="KAK8476339.1"/>
    <property type="molecule type" value="Genomic_DNA"/>
</dbReference>
<evidence type="ECO:0000259" key="1">
    <source>
        <dbReference type="Pfam" id="PF13456"/>
    </source>
</evidence>
<evidence type="ECO:0000313" key="2">
    <source>
        <dbReference type="EMBL" id="KAK8476339.1"/>
    </source>
</evidence>
<sequence length="350" mass="39415">MVTLNVPPNPHEAFPDDGDLDLISDNSEDDMEFFGEDVETLSRTAIVDPCPVAAMVDSHDNWDWAKLEPLFPHSILLHLSAKKSSLLGFTRDIPGWSRSHDRAFLVCSAYELLGGAAVEMSRHLFRECSVVVVVWGGLIKHDKWAEFMSMDVMAWSRLNLVSPSHFTNDLVDWDLRFGAIFWSLWLRRNTLIFDSDNLDSLTIMDRIRWLWEDMWAAFDSDCSLHVVHSSASGQTPISRATVCWSSPLVGWCKLNVNGVRDHATSFAACGGLICEHGGRWVRCFARSLGVCSPIEVELWAVHEGLVQAWVLCLKHVVVEVDSTLVLWLLSPHSRIVSSMTILQYISSFLS</sequence>
<dbReference type="Proteomes" id="UP001472677">
    <property type="component" value="Unassembled WGS sequence"/>
</dbReference>
<organism evidence="2 3">
    <name type="scientific">Hibiscus sabdariffa</name>
    <name type="common">roselle</name>
    <dbReference type="NCBI Taxonomy" id="183260"/>
    <lineage>
        <taxon>Eukaryota</taxon>
        <taxon>Viridiplantae</taxon>
        <taxon>Streptophyta</taxon>
        <taxon>Embryophyta</taxon>
        <taxon>Tracheophyta</taxon>
        <taxon>Spermatophyta</taxon>
        <taxon>Magnoliopsida</taxon>
        <taxon>eudicotyledons</taxon>
        <taxon>Gunneridae</taxon>
        <taxon>Pentapetalae</taxon>
        <taxon>rosids</taxon>
        <taxon>malvids</taxon>
        <taxon>Malvales</taxon>
        <taxon>Malvaceae</taxon>
        <taxon>Malvoideae</taxon>
        <taxon>Hibiscus</taxon>
    </lineage>
</organism>
<dbReference type="CDD" id="cd06222">
    <property type="entry name" value="RNase_H_like"/>
    <property type="match status" value="1"/>
</dbReference>
<dbReference type="PANTHER" id="PTHR47723:SF13">
    <property type="entry name" value="PUTATIVE-RELATED"/>
    <property type="match status" value="1"/>
</dbReference>
<dbReference type="PANTHER" id="PTHR47723">
    <property type="entry name" value="OS05G0353850 PROTEIN"/>
    <property type="match status" value="1"/>
</dbReference>
<keyword evidence="3" id="KW-1185">Reference proteome</keyword>
<proteinExistence type="predicted"/>
<dbReference type="InterPro" id="IPR012337">
    <property type="entry name" value="RNaseH-like_sf"/>
</dbReference>
<accession>A0ABR1Z8Q2</accession>
<dbReference type="Pfam" id="PF13456">
    <property type="entry name" value="RVT_3"/>
    <property type="match status" value="1"/>
</dbReference>
<name>A0ABR1Z8Q2_9ROSI</name>
<dbReference type="Gene3D" id="3.30.420.10">
    <property type="entry name" value="Ribonuclease H-like superfamily/Ribonuclease H"/>
    <property type="match status" value="1"/>
</dbReference>
<gene>
    <name evidence="2" type="ORF">V6N12_055087</name>
</gene>
<dbReference type="InterPro" id="IPR044730">
    <property type="entry name" value="RNase_H-like_dom_plant"/>
</dbReference>
<dbReference type="InterPro" id="IPR036397">
    <property type="entry name" value="RNaseH_sf"/>
</dbReference>
<dbReference type="SUPFAM" id="SSF53098">
    <property type="entry name" value="Ribonuclease H-like"/>
    <property type="match status" value="1"/>
</dbReference>
<evidence type="ECO:0000313" key="3">
    <source>
        <dbReference type="Proteomes" id="UP001472677"/>
    </source>
</evidence>
<comment type="caution">
    <text evidence="2">The sequence shown here is derived from an EMBL/GenBank/DDBJ whole genome shotgun (WGS) entry which is preliminary data.</text>
</comment>
<dbReference type="InterPro" id="IPR002156">
    <property type="entry name" value="RNaseH_domain"/>
</dbReference>
<dbReference type="InterPro" id="IPR053151">
    <property type="entry name" value="RNase_H-like"/>
</dbReference>